<proteinExistence type="predicted"/>
<evidence type="ECO:0000313" key="3">
    <source>
        <dbReference type="EMBL" id="KAJ9187236.1"/>
    </source>
</evidence>
<dbReference type="Pfam" id="PF00931">
    <property type="entry name" value="NB-ARC"/>
    <property type="match status" value="1"/>
</dbReference>
<dbReference type="PANTHER" id="PTHR36766">
    <property type="entry name" value="PLANT BROAD-SPECTRUM MILDEW RESISTANCE PROTEIN RPW8"/>
    <property type="match status" value="1"/>
</dbReference>
<evidence type="ECO:0000313" key="4">
    <source>
        <dbReference type="Proteomes" id="UP001174677"/>
    </source>
</evidence>
<dbReference type="SUPFAM" id="SSF52540">
    <property type="entry name" value="P-loop containing nucleoside triphosphate hydrolases"/>
    <property type="match status" value="1"/>
</dbReference>
<dbReference type="PRINTS" id="PR00364">
    <property type="entry name" value="DISEASERSIST"/>
</dbReference>
<name>A0ABQ9N6J3_HEVBR</name>
<keyword evidence="1" id="KW-0611">Plant defense</keyword>
<gene>
    <name evidence="3" type="ORF">P3X46_002718</name>
</gene>
<protein>
    <recommendedName>
        <fullName evidence="2">NB-ARC domain-containing protein</fullName>
    </recommendedName>
</protein>
<dbReference type="Gene3D" id="3.40.50.300">
    <property type="entry name" value="P-loop containing nucleotide triphosphate hydrolases"/>
    <property type="match status" value="1"/>
</dbReference>
<dbReference type="PANTHER" id="PTHR36766:SF70">
    <property type="entry name" value="DISEASE RESISTANCE PROTEIN RGA4"/>
    <property type="match status" value="1"/>
</dbReference>
<organism evidence="3 4">
    <name type="scientific">Hevea brasiliensis</name>
    <name type="common">Para rubber tree</name>
    <name type="synonym">Siphonia brasiliensis</name>
    <dbReference type="NCBI Taxonomy" id="3981"/>
    <lineage>
        <taxon>Eukaryota</taxon>
        <taxon>Viridiplantae</taxon>
        <taxon>Streptophyta</taxon>
        <taxon>Embryophyta</taxon>
        <taxon>Tracheophyta</taxon>
        <taxon>Spermatophyta</taxon>
        <taxon>Magnoliopsida</taxon>
        <taxon>eudicotyledons</taxon>
        <taxon>Gunneridae</taxon>
        <taxon>Pentapetalae</taxon>
        <taxon>rosids</taxon>
        <taxon>fabids</taxon>
        <taxon>Malpighiales</taxon>
        <taxon>Euphorbiaceae</taxon>
        <taxon>Crotonoideae</taxon>
        <taxon>Micrandreae</taxon>
        <taxon>Hevea</taxon>
    </lineage>
</organism>
<feature type="domain" description="NB-ARC" evidence="2">
    <location>
        <begin position="75"/>
        <end position="250"/>
    </location>
</feature>
<accession>A0ABQ9N6J3</accession>
<evidence type="ECO:0000259" key="2">
    <source>
        <dbReference type="Pfam" id="PF00931"/>
    </source>
</evidence>
<dbReference type="InterPro" id="IPR027417">
    <property type="entry name" value="P-loop_NTPase"/>
</dbReference>
<keyword evidence="4" id="KW-1185">Reference proteome</keyword>
<dbReference type="Proteomes" id="UP001174677">
    <property type="component" value="Chromosome 2"/>
</dbReference>
<comment type="caution">
    <text evidence="3">The sequence shown here is derived from an EMBL/GenBank/DDBJ whole genome shotgun (WGS) entry which is preliminary data.</text>
</comment>
<reference evidence="3" key="1">
    <citation type="journal article" date="2023" name="Plant Biotechnol. J.">
        <title>Chromosome-level wild Hevea brasiliensis genome provides new tools for genomic-assisted breeding and valuable loci to elevate rubber yield.</title>
        <authorList>
            <person name="Cheng H."/>
            <person name="Song X."/>
            <person name="Hu Y."/>
            <person name="Wu T."/>
            <person name="Yang Q."/>
            <person name="An Z."/>
            <person name="Feng S."/>
            <person name="Deng Z."/>
            <person name="Wu W."/>
            <person name="Zeng X."/>
            <person name="Tu M."/>
            <person name="Wang X."/>
            <person name="Huang H."/>
        </authorList>
    </citation>
    <scope>NUCLEOTIDE SEQUENCE</scope>
    <source>
        <strain evidence="3">MT/VB/25A 57/8</strain>
    </source>
</reference>
<dbReference type="InterPro" id="IPR002182">
    <property type="entry name" value="NB-ARC"/>
</dbReference>
<dbReference type="EMBL" id="JARPOI010000002">
    <property type="protein sequence ID" value="KAJ9187236.1"/>
    <property type="molecule type" value="Genomic_DNA"/>
</dbReference>
<evidence type="ECO:0000256" key="1">
    <source>
        <dbReference type="ARBA" id="ARBA00022821"/>
    </source>
</evidence>
<sequence length="285" mass="31847">MKGKVCNFFSLSNPFAFHLNMAQKVEKINQLLDEIKNDAAVFGLTRVASLDRNSQLSLNRETDSFLDNFKVVGREDVVSKIVSLLISSSKNQVLSLVPIVGMAGLGKTTLAKLVSKVVKESKFFNVIMWVCVSDNFDERRILGGMLQTLDEKTGGIYHIVALLQHLEKRLEGKKFLLVLDDVWNEESMKVNSLKSRLEKISRNNGNAVLVTTRSRQVASVMETYPLCRHELKQLSSDECWSIIKGRVFGNGASLPLDLEPIRLKIAKKCGGVPLAATILKLKERN</sequence>